<organism evidence="2 3">
    <name type="scientific">Brevibacterium senegalense</name>
    <dbReference type="NCBI Taxonomy" id="1033736"/>
    <lineage>
        <taxon>Bacteria</taxon>
        <taxon>Bacillati</taxon>
        <taxon>Actinomycetota</taxon>
        <taxon>Actinomycetes</taxon>
        <taxon>Micrococcales</taxon>
        <taxon>Brevibacteriaceae</taxon>
        <taxon>Brevibacterium</taxon>
    </lineage>
</organism>
<comment type="caution">
    <text evidence="2">The sequence shown here is derived from an EMBL/GenBank/DDBJ whole genome shotgun (WGS) entry which is preliminary data.</text>
</comment>
<gene>
    <name evidence="2" type="ORF">K8V08_09530</name>
</gene>
<sequence>MALTWRFLVLTALAGIPIALRPQATTFVVMVGLLVIAGLLDWLAAPGIRQLGLQRTPGPRIRLTEETHSVLTIVNEGRRTRRLHVRDAWAPTAGAQDIRFRARIRPGGTHERTTVLKPTRRGLLRADRVTVRSTSPLGLVARQRSVEVPAAITVLPPFHSRRHLPSKLQRLRELEGRTAVMLKGAGSEFDSLREYARGDDVRAIDWRATARAQEVMVRTYRPERDRRVIIVLDSSRLAARRVGTGTAFDAAIESALLLTGLAAGAGDRTDVLIADARVRARVGPIGRSASLDHLMHRITPIMPELLEADWETITSAVLGVTSHRALVVLVTALDPATIGEDLLPALPLLARRHTVAIASVADPELAEMAEARYTTEQVYTAAAAERELLESRSLGHALAGLGVHSVHEAPDDLPPALADLYIALKTSGRL</sequence>
<dbReference type="Proteomes" id="UP000784435">
    <property type="component" value="Unassembled WGS sequence"/>
</dbReference>
<reference evidence="2" key="1">
    <citation type="journal article" date="2021" name="PeerJ">
        <title>Extensive microbial diversity within the chicken gut microbiome revealed by metagenomics and culture.</title>
        <authorList>
            <person name="Gilroy R."/>
            <person name="Ravi A."/>
            <person name="Getino M."/>
            <person name="Pursley I."/>
            <person name="Horton D.L."/>
            <person name="Alikhan N.F."/>
            <person name="Baker D."/>
            <person name="Gharbi K."/>
            <person name="Hall N."/>
            <person name="Watson M."/>
            <person name="Adriaenssens E.M."/>
            <person name="Foster-Nyarko E."/>
            <person name="Jarju S."/>
            <person name="Secka A."/>
            <person name="Antonio M."/>
            <person name="Oren A."/>
            <person name="Chaudhuri R.R."/>
            <person name="La Ragione R."/>
            <person name="Hildebrand F."/>
            <person name="Pallen M.J."/>
        </authorList>
    </citation>
    <scope>NUCLEOTIDE SEQUENCE</scope>
    <source>
        <strain evidence="2">ChiGjej5B5-7349</strain>
    </source>
</reference>
<name>A0A921SP78_9MICO</name>
<evidence type="ECO:0000313" key="3">
    <source>
        <dbReference type="Proteomes" id="UP000784435"/>
    </source>
</evidence>
<dbReference type="Pfam" id="PF01882">
    <property type="entry name" value="DUF58"/>
    <property type="match status" value="1"/>
</dbReference>
<dbReference type="PANTHER" id="PTHR33608">
    <property type="entry name" value="BLL2464 PROTEIN"/>
    <property type="match status" value="1"/>
</dbReference>
<dbReference type="InterPro" id="IPR002881">
    <property type="entry name" value="DUF58"/>
</dbReference>
<accession>A0A921SP78</accession>
<evidence type="ECO:0000259" key="1">
    <source>
        <dbReference type="Pfam" id="PF01882"/>
    </source>
</evidence>
<protein>
    <submittedName>
        <fullName evidence="2">DUF58 domain-containing protein</fullName>
    </submittedName>
</protein>
<feature type="domain" description="DUF58" evidence="1">
    <location>
        <begin position="192"/>
        <end position="368"/>
    </location>
</feature>
<evidence type="ECO:0000313" key="2">
    <source>
        <dbReference type="EMBL" id="HJG80637.1"/>
    </source>
</evidence>
<dbReference type="PANTHER" id="PTHR33608:SF3">
    <property type="entry name" value="SLR2013 PROTEIN"/>
    <property type="match status" value="1"/>
</dbReference>
<reference evidence="2" key="2">
    <citation type="submission" date="2021-09" db="EMBL/GenBank/DDBJ databases">
        <authorList>
            <person name="Gilroy R."/>
        </authorList>
    </citation>
    <scope>NUCLEOTIDE SEQUENCE</scope>
    <source>
        <strain evidence="2">ChiGjej5B5-7349</strain>
    </source>
</reference>
<dbReference type="AlphaFoldDB" id="A0A921SP78"/>
<proteinExistence type="predicted"/>
<dbReference type="EMBL" id="DYUK01000205">
    <property type="protein sequence ID" value="HJG80637.1"/>
    <property type="molecule type" value="Genomic_DNA"/>
</dbReference>